<dbReference type="InterPro" id="IPR005024">
    <property type="entry name" value="Snf7_fam"/>
</dbReference>
<protein>
    <submittedName>
        <fullName evidence="3">CHMP3-like protein</fullName>
    </submittedName>
</protein>
<keyword evidence="4" id="KW-1185">Reference proteome</keyword>
<sequence length="220" mass="24417">MGLFGKDNTKSPKDMVNDWSHKLRKEGYVLERQIKAIQREEEKTKRQLKDSAKKGEKAACSILAKEILNSRKAVNRLYASKAHLNSISMNMKNQLATLRIAGALEKSTDVMKSMQALIKLPDIQRTMMEMSKEMMKAGIIEEMLEDTMESAFDDDEMEDAAQEEIDKVLYELTAGQLGEAPTAVTDTLPTRVSEPAAEGATAAAGSDDEDLMAKLEALRS</sequence>
<feature type="region of interest" description="Disordered" evidence="2">
    <location>
        <begin position="188"/>
        <end position="208"/>
    </location>
</feature>
<evidence type="ECO:0000256" key="2">
    <source>
        <dbReference type="SAM" id="MobiDB-lite"/>
    </source>
</evidence>
<accession>A0ABY7FLA3</accession>
<dbReference type="PANTHER" id="PTHR10476">
    <property type="entry name" value="CHARGED MULTIVESICULAR BODY PROTEIN"/>
    <property type="match status" value="1"/>
</dbReference>
<evidence type="ECO:0000313" key="3">
    <source>
        <dbReference type="EMBL" id="WAR22124.1"/>
    </source>
</evidence>
<evidence type="ECO:0000256" key="1">
    <source>
        <dbReference type="ARBA" id="ARBA00006190"/>
    </source>
</evidence>
<name>A0ABY7FLA3_MYAAR</name>
<dbReference type="Gene3D" id="6.10.140.1230">
    <property type="match status" value="1"/>
</dbReference>
<dbReference type="Pfam" id="PF03357">
    <property type="entry name" value="Snf7"/>
    <property type="match status" value="1"/>
</dbReference>
<proteinExistence type="inferred from homology"/>
<comment type="similarity">
    <text evidence="1">Belongs to the SNF7 family.</text>
</comment>
<dbReference type="Proteomes" id="UP001164746">
    <property type="component" value="Chromosome 12"/>
</dbReference>
<gene>
    <name evidence="3" type="ORF">MAR_016098</name>
</gene>
<feature type="compositionally biased region" description="Low complexity" evidence="2">
    <location>
        <begin position="193"/>
        <end position="205"/>
    </location>
</feature>
<evidence type="ECO:0000313" key="4">
    <source>
        <dbReference type="Proteomes" id="UP001164746"/>
    </source>
</evidence>
<organism evidence="3 4">
    <name type="scientific">Mya arenaria</name>
    <name type="common">Soft-shell clam</name>
    <dbReference type="NCBI Taxonomy" id="6604"/>
    <lineage>
        <taxon>Eukaryota</taxon>
        <taxon>Metazoa</taxon>
        <taxon>Spiralia</taxon>
        <taxon>Lophotrochozoa</taxon>
        <taxon>Mollusca</taxon>
        <taxon>Bivalvia</taxon>
        <taxon>Autobranchia</taxon>
        <taxon>Heteroconchia</taxon>
        <taxon>Euheterodonta</taxon>
        <taxon>Imparidentia</taxon>
        <taxon>Neoheterodontei</taxon>
        <taxon>Myida</taxon>
        <taxon>Myoidea</taxon>
        <taxon>Myidae</taxon>
        <taxon>Mya</taxon>
    </lineage>
</organism>
<reference evidence="3" key="1">
    <citation type="submission" date="2022-11" db="EMBL/GenBank/DDBJ databases">
        <title>Centuries of genome instability and evolution in soft-shell clam transmissible cancer (bioRxiv).</title>
        <authorList>
            <person name="Hart S.F.M."/>
            <person name="Yonemitsu M.A."/>
            <person name="Giersch R.M."/>
            <person name="Beal B.F."/>
            <person name="Arriagada G."/>
            <person name="Davis B.W."/>
            <person name="Ostrander E.A."/>
            <person name="Goff S.P."/>
            <person name="Metzger M.J."/>
        </authorList>
    </citation>
    <scope>NUCLEOTIDE SEQUENCE</scope>
    <source>
        <strain evidence="3">MELC-2E11</strain>
        <tissue evidence="3">Siphon/mantle</tissue>
    </source>
</reference>
<dbReference type="EMBL" id="CP111023">
    <property type="protein sequence ID" value="WAR22124.1"/>
    <property type="molecule type" value="Genomic_DNA"/>
</dbReference>